<organism evidence="2 3">
    <name type="scientific">Panicum virgatum</name>
    <name type="common">Blackwell switchgrass</name>
    <dbReference type="NCBI Taxonomy" id="38727"/>
    <lineage>
        <taxon>Eukaryota</taxon>
        <taxon>Viridiplantae</taxon>
        <taxon>Streptophyta</taxon>
        <taxon>Embryophyta</taxon>
        <taxon>Tracheophyta</taxon>
        <taxon>Spermatophyta</taxon>
        <taxon>Magnoliopsida</taxon>
        <taxon>Liliopsida</taxon>
        <taxon>Poales</taxon>
        <taxon>Poaceae</taxon>
        <taxon>PACMAD clade</taxon>
        <taxon>Panicoideae</taxon>
        <taxon>Panicodae</taxon>
        <taxon>Paniceae</taxon>
        <taxon>Panicinae</taxon>
        <taxon>Panicum</taxon>
        <taxon>Panicum sect. Hiantes</taxon>
    </lineage>
</organism>
<sequence length="55" mass="5843">MLTGRSGWPQVLLLVVLALVCVVALGRAPAVCCCTCAASWLCPRPEERSADSGRR</sequence>
<evidence type="ECO:0000313" key="3">
    <source>
        <dbReference type="Proteomes" id="UP000823388"/>
    </source>
</evidence>
<reference evidence="2" key="1">
    <citation type="submission" date="2020-05" db="EMBL/GenBank/DDBJ databases">
        <title>WGS assembly of Panicum virgatum.</title>
        <authorList>
            <person name="Lovell J.T."/>
            <person name="Jenkins J."/>
            <person name="Shu S."/>
            <person name="Juenger T.E."/>
            <person name="Schmutz J."/>
        </authorList>
    </citation>
    <scope>NUCLEOTIDE SEQUENCE</scope>
    <source>
        <strain evidence="2">AP13</strain>
    </source>
</reference>
<dbReference type="EMBL" id="CM029042">
    <property type="protein sequence ID" value="KAG2620521.1"/>
    <property type="molecule type" value="Genomic_DNA"/>
</dbReference>
<dbReference type="AlphaFoldDB" id="A0A8T0U8R7"/>
<feature type="signal peptide" evidence="1">
    <location>
        <begin position="1"/>
        <end position="26"/>
    </location>
</feature>
<gene>
    <name evidence="2" type="ORF">PVAP13_3NG221342</name>
</gene>
<dbReference type="Proteomes" id="UP000823388">
    <property type="component" value="Chromosome 3N"/>
</dbReference>
<keyword evidence="3" id="KW-1185">Reference proteome</keyword>
<accession>A0A8T0U8R7</accession>
<evidence type="ECO:0000313" key="2">
    <source>
        <dbReference type="EMBL" id="KAG2620521.1"/>
    </source>
</evidence>
<protein>
    <submittedName>
        <fullName evidence="2">Uncharacterized protein</fullName>
    </submittedName>
</protein>
<comment type="caution">
    <text evidence="2">The sequence shown here is derived from an EMBL/GenBank/DDBJ whole genome shotgun (WGS) entry which is preliminary data.</text>
</comment>
<name>A0A8T0U8R7_PANVG</name>
<proteinExistence type="predicted"/>
<feature type="chain" id="PRO_5035919060" evidence="1">
    <location>
        <begin position="27"/>
        <end position="55"/>
    </location>
</feature>
<keyword evidence="1" id="KW-0732">Signal</keyword>
<evidence type="ECO:0000256" key="1">
    <source>
        <dbReference type="SAM" id="SignalP"/>
    </source>
</evidence>